<proteinExistence type="predicted"/>
<name>A0AC60NXL5_IXOPE</name>
<accession>A0AC60NXL5</accession>
<protein>
    <submittedName>
        <fullName evidence="1">Uncharacterized protein</fullName>
    </submittedName>
</protein>
<gene>
    <name evidence="1" type="ORF">HPB47_010962</name>
</gene>
<comment type="caution">
    <text evidence="1">The sequence shown here is derived from an EMBL/GenBank/DDBJ whole genome shotgun (WGS) entry which is preliminary data.</text>
</comment>
<evidence type="ECO:0000313" key="1">
    <source>
        <dbReference type="EMBL" id="KAG0411896.1"/>
    </source>
</evidence>
<evidence type="ECO:0000313" key="2">
    <source>
        <dbReference type="Proteomes" id="UP000805193"/>
    </source>
</evidence>
<dbReference type="EMBL" id="JABSTQ010011394">
    <property type="protein sequence ID" value="KAG0411896.1"/>
    <property type="molecule type" value="Genomic_DNA"/>
</dbReference>
<feature type="non-terminal residue" evidence="1">
    <location>
        <position position="1"/>
    </location>
</feature>
<keyword evidence="2" id="KW-1185">Reference proteome</keyword>
<reference evidence="1 2" key="1">
    <citation type="journal article" date="2020" name="Cell">
        <title>Large-Scale Comparative Analyses of Tick Genomes Elucidate Their Genetic Diversity and Vector Capacities.</title>
        <authorList>
            <consortium name="Tick Genome and Microbiome Consortium (TIGMIC)"/>
            <person name="Jia N."/>
            <person name="Wang J."/>
            <person name="Shi W."/>
            <person name="Du L."/>
            <person name="Sun Y."/>
            <person name="Zhan W."/>
            <person name="Jiang J.F."/>
            <person name="Wang Q."/>
            <person name="Zhang B."/>
            <person name="Ji P."/>
            <person name="Bell-Sakyi L."/>
            <person name="Cui X.M."/>
            <person name="Yuan T.T."/>
            <person name="Jiang B.G."/>
            <person name="Yang W.F."/>
            <person name="Lam T.T."/>
            <person name="Chang Q.C."/>
            <person name="Ding S.J."/>
            <person name="Wang X.J."/>
            <person name="Zhu J.G."/>
            <person name="Ruan X.D."/>
            <person name="Zhao L."/>
            <person name="Wei J.T."/>
            <person name="Ye R.Z."/>
            <person name="Que T.C."/>
            <person name="Du C.H."/>
            <person name="Zhou Y.H."/>
            <person name="Cheng J.X."/>
            <person name="Dai P.F."/>
            <person name="Guo W.B."/>
            <person name="Han X.H."/>
            <person name="Huang E.J."/>
            <person name="Li L.F."/>
            <person name="Wei W."/>
            <person name="Gao Y.C."/>
            <person name="Liu J.Z."/>
            <person name="Shao H.Z."/>
            <person name="Wang X."/>
            <person name="Wang C.C."/>
            <person name="Yang T.C."/>
            <person name="Huo Q.B."/>
            <person name="Li W."/>
            <person name="Chen H.Y."/>
            <person name="Chen S.E."/>
            <person name="Zhou L.G."/>
            <person name="Ni X.B."/>
            <person name="Tian J.H."/>
            <person name="Sheng Y."/>
            <person name="Liu T."/>
            <person name="Pan Y.S."/>
            <person name="Xia L.Y."/>
            <person name="Li J."/>
            <person name="Zhao F."/>
            <person name="Cao W.C."/>
        </authorList>
    </citation>
    <scope>NUCLEOTIDE SEQUENCE [LARGE SCALE GENOMIC DNA]</scope>
    <source>
        <strain evidence="1">Iper-2018</strain>
    </source>
</reference>
<dbReference type="Proteomes" id="UP000805193">
    <property type="component" value="Unassembled WGS sequence"/>
</dbReference>
<sequence length="545" mass="60028">RILILNHVCATPGASQWRLHHASLGTKRAAASREEVLPLISGLVCDPLSPFLKCKPNPWKPRHHVIRVRETVQFFNVPDIKEAAFMISALCLHLEAHGYEPSDIAVLVDAAPGTLWSLIGEAEGEAKAKGFHAAEALGKAQAEEDPLKSDLTITVQRGRLPTGHVAAIVDFGTSGRLADRRKVLPAQKTGMSLTLPLNVRLAKGHCFQCHDDLEQEHDIERRTEVSHSNTESLPVRFTFPSFEEMTTGSRVIRPRVTIVCGVTEIEDFYVPALLPGSAEKVVILADSLNPHQASSTWKHLLDSKHFKVHDLVFQYFQSQEICDLLSPFLKSSLVSRKPLQRVNGIVETVQFFNIPDIIEAAFMISRVCVHLQAHNYESSDVAVLVLSPRKDAMKALKFALSQQGCRFSVYTAKAFYPKRCKIGLVYLGLGSLGTQFAAALSRVSFAVYGFGDFSKIDESCQNVLNTAKARTGHLFCGRLSLTCVCHPGRVISVASRQDFEAKLHGDGFCRDPSSGILKCGHACEFVDQGWRQVASLLRDCAALVV</sequence>
<organism evidence="1 2">
    <name type="scientific">Ixodes persulcatus</name>
    <name type="common">Taiga tick</name>
    <dbReference type="NCBI Taxonomy" id="34615"/>
    <lineage>
        <taxon>Eukaryota</taxon>
        <taxon>Metazoa</taxon>
        <taxon>Ecdysozoa</taxon>
        <taxon>Arthropoda</taxon>
        <taxon>Chelicerata</taxon>
        <taxon>Arachnida</taxon>
        <taxon>Acari</taxon>
        <taxon>Parasitiformes</taxon>
        <taxon>Ixodida</taxon>
        <taxon>Ixodoidea</taxon>
        <taxon>Ixodidae</taxon>
        <taxon>Ixodinae</taxon>
        <taxon>Ixodes</taxon>
    </lineage>
</organism>